<dbReference type="AlphaFoldDB" id="A0A011UAH1"/>
<dbReference type="HOGENOM" id="CLU_136844_0_0_5"/>
<comment type="caution">
    <text evidence="1">The sequence shown here is derived from an EMBL/GenBank/DDBJ whole genome shotgun (WGS) entry which is preliminary data.</text>
</comment>
<dbReference type="Gene3D" id="3.30.70.100">
    <property type="match status" value="1"/>
</dbReference>
<dbReference type="eggNOG" id="COG5507">
    <property type="taxonomic scope" value="Bacteria"/>
</dbReference>
<dbReference type="InterPro" id="IPR011008">
    <property type="entry name" value="Dimeric_a/b-barrel"/>
</dbReference>
<proteinExistence type="predicted"/>
<dbReference type="EMBL" id="JENY01000028">
    <property type="protein sequence ID" value="EXL02883.1"/>
    <property type="molecule type" value="Genomic_DNA"/>
</dbReference>
<evidence type="ECO:0000313" key="2">
    <source>
        <dbReference type="EMBL" id="TDR33206.1"/>
    </source>
</evidence>
<gene>
    <name evidence="1" type="ORF">BG36_13860</name>
    <name evidence="2" type="ORF">DES43_1241</name>
</gene>
<accession>A0A011UAH1</accession>
<dbReference type="STRING" id="69279.BG36_13860"/>
<dbReference type="InterPro" id="IPR009874">
    <property type="entry name" value="DUF1428"/>
</dbReference>
<dbReference type="PIRSF" id="PIRSF007028">
    <property type="entry name" value="UCP007028"/>
    <property type="match status" value="1"/>
</dbReference>
<dbReference type="PATRIC" id="fig|69279.3.peg.3866"/>
<reference evidence="1 3" key="1">
    <citation type="submission" date="2014-02" db="EMBL/GenBank/DDBJ databases">
        <title>Aquamicrobium defluvii Genome sequencing.</title>
        <authorList>
            <person name="Wang X."/>
        </authorList>
    </citation>
    <scope>NUCLEOTIDE SEQUENCE [LARGE SCALE GENOMIC DNA]</scope>
    <source>
        <strain evidence="1 3">W13Z1</strain>
    </source>
</reference>
<dbReference type="Proteomes" id="UP000294958">
    <property type="component" value="Unassembled WGS sequence"/>
</dbReference>
<evidence type="ECO:0000313" key="1">
    <source>
        <dbReference type="EMBL" id="EXL02883.1"/>
    </source>
</evidence>
<reference evidence="2 4" key="2">
    <citation type="submission" date="2019-03" db="EMBL/GenBank/DDBJ databases">
        <title>Genomic Encyclopedia of Type Strains, Phase IV (KMG-IV): sequencing the most valuable type-strain genomes for metagenomic binning, comparative biology and taxonomic classification.</title>
        <authorList>
            <person name="Goeker M."/>
        </authorList>
    </citation>
    <scope>NUCLEOTIDE SEQUENCE [LARGE SCALE GENOMIC DNA]</scope>
    <source>
        <strain evidence="2 4">DSM 11603</strain>
    </source>
</reference>
<name>A0A011UAH1_9HYPH</name>
<dbReference type="RefSeq" id="WP_035030574.1">
    <property type="nucleotide sequence ID" value="NZ_KK073900.1"/>
</dbReference>
<dbReference type="SUPFAM" id="SSF54909">
    <property type="entry name" value="Dimeric alpha+beta barrel"/>
    <property type="match status" value="1"/>
</dbReference>
<keyword evidence="4" id="KW-1185">Reference proteome</keyword>
<dbReference type="EMBL" id="SNZF01000024">
    <property type="protein sequence ID" value="TDR33206.1"/>
    <property type="molecule type" value="Genomic_DNA"/>
</dbReference>
<dbReference type="Pfam" id="PF07237">
    <property type="entry name" value="DUF1428"/>
    <property type="match status" value="1"/>
</dbReference>
<dbReference type="Proteomes" id="UP000019849">
    <property type="component" value="Unassembled WGS sequence"/>
</dbReference>
<evidence type="ECO:0000313" key="4">
    <source>
        <dbReference type="Proteomes" id="UP000294958"/>
    </source>
</evidence>
<protein>
    <submittedName>
        <fullName evidence="1">RNA signal recognition particle 4.5S RNA</fullName>
    </submittedName>
    <submittedName>
        <fullName evidence="2">Uncharacterized protein YbaA (DUF1428 family)</fullName>
    </submittedName>
</protein>
<dbReference type="OrthoDB" id="9792392at2"/>
<organism evidence="1 3">
    <name type="scientific">Aquamicrobium defluvii</name>
    <dbReference type="NCBI Taxonomy" id="69279"/>
    <lineage>
        <taxon>Bacteria</taxon>
        <taxon>Pseudomonadati</taxon>
        <taxon>Pseudomonadota</taxon>
        <taxon>Alphaproteobacteria</taxon>
        <taxon>Hyphomicrobiales</taxon>
        <taxon>Phyllobacteriaceae</taxon>
        <taxon>Aquamicrobium</taxon>
    </lineage>
</organism>
<sequence>MSYVDGFVIAVPQAKLDEYKEMARKACDVWMEHGALAYAECTGDDVPYGELTSFPRAVQAKEDEIVIFSWVVYQSRKDRDEILAKVMADPRLKGDMENMPFDGKRMIYGGFESFLNVRKEPKH</sequence>
<evidence type="ECO:0000313" key="3">
    <source>
        <dbReference type="Proteomes" id="UP000019849"/>
    </source>
</evidence>